<dbReference type="KEGG" id="gry:D7I44_02940"/>
<proteinExistence type="predicted"/>
<dbReference type="GO" id="GO:0006355">
    <property type="term" value="P:regulation of DNA-templated transcription"/>
    <property type="evidence" value="ECO:0007669"/>
    <property type="project" value="UniProtKB-ARBA"/>
</dbReference>
<dbReference type="PANTHER" id="PTHR30328:SF54">
    <property type="entry name" value="HTH-TYPE TRANSCRIPTIONAL REPRESSOR SCO4008"/>
    <property type="match status" value="1"/>
</dbReference>
<accession>A0A387BW25</accession>
<dbReference type="SUPFAM" id="SSF48498">
    <property type="entry name" value="Tetracyclin repressor-like, C-terminal domain"/>
    <property type="match status" value="1"/>
</dbReference>
<dbReference type="SUPFAM" id="SSF46689">
    <property type="entry name" value="Homeodomain-like"/>
    <property type="match status" value="1"/>
</dbReference>
<dbReference type="Gene3D" id="1.10.357.10">
    <property type="entry name" value="Tetracycline Repressor, domain 2"/>
    <property type="match status" value="1"/>
</dbReference>
<evidence type="ECO:0000256" key="1">
    <source>
        <dbReference type="ARBA" id="ARBA00023125"/>
    </source>
</evidence>
<feature type="DNA-binding region" description="H-T-H motif" evidence="2">
    <location>
        <begin position="28"/>
        <end position="47"/>
    </location>
</feature>
<dbReference type="InterPro" id="IPR041467">
    <property type="entry name" value="Sco4008_C"/>
</dbReference>
<dbReference type="PRINTS" id="PR00455">
    <property type="entry name" value="HTHTETR"/>
</dbReference>
<name>A0A387BW25_9MICO</name>
<sequence length="192" mass="20985">MEQPLSTRDRILAAAIAEFADRGFAGARIDRIAAAAKANKERIYAYFGDKESLFRAAMSSAVTDASVWLPDSGDELVRATGDLFDTAFDNPELGRLLTWRRLENTARGDEDEQSQVQQKVADIRDAQAKGIIDSSWNASDLLAIVAALSGAWASAPAALKRLAEAEGQPVSARRAIVEEAMRRILRPQPQRE</sequence>
<evidence type="ECO:0000313" key="4">
    <source>
        <dbReference type="EMBL" id="AYG02581.1"/>
    </source>
</evidence>
<dbReference type="InterPro" id="IPR001647">
    <property type="entry name" value="HTH_TetR"/>
</dbReference>
<dbReference type="AlphaFoldDB" id="A0A387BW25"/>
<dbReference type="GO" id="GO:0003677">
    <property type="term" value="F:DNA binding"/>
    <property type="evidence" value="ECO:0007669"/>
    <property type="project" value="UniProtKB-UniRule"/>
</dbReference>
<dbReference type="InterPro" id="IPR050109">
    <property type="entry name" value="HTH-type_TetR-like_transc_reg"/>
</dbReference>
<dbReference type="InterPro" id="IPR009057">
    <property type="entry name" value="Homeodomain-like_sf"/>
</dbReference>
<dbReference type="Pfam" id="PF17926">
    <property type="entry name" value="TetR_C_21"/>
    <property type="match status" value="1"/>
</dbReference>
<feature type="domain" description="HTH tetR-type" evidence="3">
    <location>
        <begin position="5"/>
        <end position="65"/>
    </location>
</feature>
<reference evidence="4 5" key="1">
    <citation type="submission" date="2018-09" db="EMBL/GenBank/DDBJ databases">
        <title>Genome sequencing of strain 2DFW10M-5.</title>
        <authorList>
            <person name="Heo J."/>
            <person name="Kim S.-J."/>
            <person name="Kwon S.-W."/>
        </authorList>
    </citation>
    <scope>NUCLEOTIDE SEQUENCE [LARGE SCALE GENOMIC DNA]</scope>
    <source>
        <strain evidence="4 5">2DFW10M-5</strain>
    </source>
</reference>
<dbReference type="OrthoDB" id="4726108at2"/>
<organism evidence="4 5">
    <name type="scientific">Gryllotalpicola protaetiae</name>
    <dbReference type="NCBI Taxonomy" id="2419771"/>
    <lineage>
        <taxon>Bacteria</taxon>
        <taxon>Bacillati</taxon>
        <taxon>Actinomycetota</taxon>
        <taxon>Actinomycetes</taxon>
        <taxon>Micrococcales</taxon>
        <taxon>Microbacteriaceae</taxon>
        <taxon>Gryllotalpicola</taxon>
    </lineage>
</organism>
<evidence type="ECO:0000256" key="2">
    <source>
        <dbReference type="PROSITE-ProRule" id="PRU00335"/>
    </source>
</evidence>
<dbReference type="RefSeq" id="WP_120788115.1">
    <property type="nucleotide sequence ID" value="NZ_CP032624.1"/>
</dbReference>
<evidence type="ECO:0000259" key="3">
    <source>
        <dbReference type="PROSITE" id="PS50977"/>
    </source>
</evidence>
<protein>
    <submittedName>
        <fullName evidence="4">TetR/AcrR family transcriptional regulator</fullName>
    </submittedName>
</protein>
<dbReference type="Pfam" id="PF00440">
    <property type="entry name" value="TetR_N"/>
    <property type="match status" value="1"/>
</dbReference>
<evidence type="ECO:0000313" key="5">
    <source>
        <dbReference type="Proteomes" id="UP000275069"/>
    </source>
</evidence>
<dbReference type="EMBL" id="CP032624">
    <property type="protein sequence ID" value="AYG02581.1"/>
    <property type="molecule type" value="Genomic_DNA"/>
</dbReference>
<gene>
    <name evidence="4" type="ORF">D7I44_02940</name>
</gene>
<dbReference type="PROSITE" id="PS50977">
    <property type="entry name" value="HTH_TETR_2"/>
    <property type="match status" value="1"/>
</dbReference>
<dbReference type="InterPro" id="IPR036271">
    <property type="entry name" value="Tet_transcr_reg_TetR-rel_C_sf"/>
</dbReference>
<dbReference type="PANTHER" id="PTHR30328">
    <property type="entry name" value="TRANSCRIPTIONAL REPRESSOR"/>
    <property type="match status" value="1"/>
</dbReference>
<dbReference type="Proteomes" id="UP000275069">
    <property type="component" value="Chromosome"/>
</dbReference>
<keyword evidence="5" id="KW-1185">Reference proteome</keyword>
<keyword evidence="1 2" id="KW-0238">DNA-binding</keyword>